<dbReference type="GO" id="GO:0046872">
    <property type="term" value="F:metal ion binding"/>
    <property type="evidence" value="ECO:0007669"/>
    <property type="project" value="UniProtKB-KW"/>
</dbReference>
<dbReference type="CDD" id="cd02909">
    <property type="entry name" value="cupin_pirin_N"/>
    <property type="match status" value="1"/>
</dbReference>
<accession>M5DZZ7</accession>
<dbReference type="Gene3D" id="2.60.120.10">
    <property type="entry name" value="Jelly Rolls"/>
    <property type="match status" value="2"/>
</dbReference>
<dbReference type="Proteomes" id="UP000012063">
    <property type="component" value="Unassembled WGS sequence"/>
</dbReference>
<evidence type="ECO:0000256" key="2">
    <source>
        <dbReference type="PIRSR" id="PIRSR006232-1"/>
    </source>
</evidence>
<comment type="similarity">
    <text evidence="1 3">Belongs to the pirin family.</text>
</comment>
<evidence type="ECO:0000313" key="7">
    <source>
        <dbReference type="Proteomes" id="UP000012063"/>
    </source>
</evidence>
<dbReference type="InterPro" id="IPR014710">
    <property type="entry name" value="RmlC-like_jellyroll"/>
</dbReference>
<protein>
    <submittedName>
        <fullName evidence="6">Pirin-like protein YhhW, possibly qercetin 2,3-dioxygenase activity</fullName>
    </submittedName>
</protein>
<dbReference type="Pfam" id="PF05726">
    <property type="entry name" value="Pirin_C"/>
    <property type="match status" value="1"/>
</dbReference>
<feature type="binding site" evidence="2">
    <location>
        <position position="60"/>
    </location>
    <ligand>
        <name>Fe cation</name>
        <dbReference type="ChEBI" id="CHEBI:24875"/>
    </ligand>
</feature>
<feature type="binding site" evidence="2">
    <location>
        <position position="104"/>
    </location>
    <ligand>
        <name>Fe cation</name>
        <dbReference type="ChEBI" id="CHEBI:24875"/>
    </ligand>
</feature>
<sequence>MFRKVKSYFEGRETQDGAGVKLRRCFGYHQIPDFDPFLMMDFFDSTDPADYSRGFPWHPHRGIETVTYLIKGEIEHGDSIGNSGVINDGQCQWMTAGSGILHQELPQPSEEMLGVQVWLNLAASNKMTEPQYGDITEAMIPVYEDDQKKVKIIAGEYQGLSGEIQRTDTRPTFFDVELAAESEFIFELPADYNAYAFLIRGEANFEPGKENLKKYPQGVLYENGSKIKVNTSQNTARFLFLAGKKLNEPVAWGGPIVMNSREELAQASKELDNGTFIKGKNEKKPTQINKFYQENNTK</sequence>
<evidence type="ECO:0000313" key="6">
    <source>
        <dbReference type="EMBL" id="CCU78729.1"/>
    </source>
</evidence>
<dbReference type="InterPro" id="IPR003829">
    <property type="entry name" value="Pirin_N_dom"/>
</dbReference>
<dbReference type="PIRSF" id="PIRSF006232">
    <property type="entry name" value="Pirin"/>
    <property type="match status" value="1"/>
</dbReference>
<evidence type="ECO:0000256" key="1">
    <source>
        <dbReference type="ARBA" id="ARBA00008416"/>
    </source>
</evidence>
<dbReference type="InterPro" id="IPR012093">
    <property type="entry name" value="Pirin"/>
</dbReference>
<dbReference type="AlphaFoldDB" id="M5DZZ7"/>
<keyword evidence="7" id="KW-1185">Reference proteome</keyword>
<gene>
    <name evidence="6" type="ORF">HSACCH_00868</name>
</gene>
<dbReference type="PANTHER" id="PTHR13903:SF8">
    <property type="entry name" value="PIRIN"/>
    <property type="match status" value="1"/>
</dbReference>
<feature type="binding site" evidence="2">
    <location>
        <position position="58"/>
    </location>
    <ligand>
        <name>Fe cation</name>
        <dbReference type="ChEBI" id="CHEBI:24875"/>
    </ligand>
</feature>
<dbReference type="SUPFAM" id="SSF51182">
    <property type="entry name" value="RmlC-like cupins"/>
    <property type="match status" value="1"/>
</dbReference>
<dbReference type="Pfam" id="PF02678">
    <property type="entry name" value="Pirin"/>
    <property type="match status" value="1"/>
</dbReference>
<keyword evidence="6" id="KW-0560">Oxidoreductase</keyword>
<feature type="binding site" evidence="2">
    <location>
        <position position="102"/>
    </location>
    <ligand>
        <name>Fe cation</name>
        <dbReference type="ChEBI" id="CHEBI:24875"/>
    </ligand>
</feature>
<keyword evidence="2" id="KW-0408">Iron</keyword>
<feature type="domain" description="Pirin N-terminal" evidence="4">
    <location>
        <begin position="20"/>
        <end position="119"/>
    </location>
</feature>
<dbReference type="GO" id="GO:0051213">
    <property type="term" value="F:dioxygenase activity"/>
    <property type="evidence" value="ECO:0007669"/>
    <property type="project" value="UniProtKB-KW"/>
</dbReference>
<keyword evidence="2" id="KW-0479">Metal-binding</keyword>
<dbReference type="PANTHER" id="PTHR13903">
    <property type="entry name" value="PIRIN-RELATED"/>
    <property type="match status" value="1"/>
</dbReference>
<dbReference type="STRING" id="1293054.HSACCH_00868"/>
<dbReference type="InterPro" id="IPR011051">
    <property type="entry name" value="RmlC_Cupin_sf"/>
</dbReference>
<dbReference type="eggNOG" id="COG1741">
    <property type="taxonomic scope" value="Bacteria"/>
</dbReference>
<dbReference type="CDD" id="cd02247">
    <property type="entry name" value="cupin_pirin_C"/>
    <property type="match status" value="1"/>
</dbReference>
<proteinExistence type="inferred from homology"/>
<reference evidence="7" key="1">
    <citation type="journal article" date="2013" name="Genome Announc.">
        <title>Genome Sequence of Halanaerobium saccharolyticum subsp. saccharolyticum Strain DSM 6643T, a Halophilic Hydrogen-Producing Bacterium.</title>
        <authorList>
            <person name="Kivisto A."/>
            <person name="Larjo A."/>
            <person name="Ciranna A."/>
            <person name="Santala V."/>
            <person name="Roos C."/>
            <person name="Karp M."/>
        </authorList>
    </citation>
    <scope>NUCLEOTIDE SEQUENCE [LARGE SCALE GENOMIC DNA]</scope>
    <source>
        <strain evidence="7">DSM 6643</strain>
    </source>
</reference>
<evidence type="ECO:0000259" key="5">
    <source>
        <dbReference type="Pfam" id="PF05726"/>
    </source>
</evidence>
<dbReference type="InParanoid" id="M5DZZ7"/>
<dbReference type="RefSeq" id="WP_005488130.1">
    <property type="nucleotide sequence ID" value="NZ_CAUI01000005.1"/>
</dbReference>
<dbReference type="EMBL" id="CAUI01000005">
    <property type="protein sequence ID" value="CCU78729.1"/>
    <property type="molecule type" value="Genomic_DNA"/>
</dbReference>
<feature type="domain" description="Pirin C-terminal" evidence="5">
    <location>
        <begin position="174"/>
        <end position="276"/>
    </location>
</feature>
<keyword evidence="6" id="KW-0223">Dioxygenase</keyword>
<evidence type="ECO:0000256" key="3">
    <source>
        <dbReference type="RuleBase" id="RU003457"/>
    </source>
</evidence>
<dbReference type="OrthoDB" id="321327at2"/>
<evidence type="ECO:0000259" key="4">
    <source>
        <dbReference type="Pfam" id="PF02678"/>
    </source>
</evidence>
<dbReference type="InterPro" id="IPR008778">
    <property type="entry name" value="Pirin_C_dom"/>
</dbReference>
<organism evidence="6 7">
    <name type="scientific">Halanaerobium saccharolyticum subsp. saccharolyticum DSM 6643</name>
    <dbReference type="NCBI Taxonomy" id="1293054"/>
    <lineage>
        <taxon>Bacteria</taxon>
        <taxon>Bacillati</taxon>
        <taxon>Bacillota</taxon>
        <taxon>Clostridia</taxon>
        <taxon>Halanaerobiales</taxon>
        <taxon>Halanaerobiaceae</taxon>
        <taxon>Halanaerobium</taxon>
    </lineage>
</organism>
<comment type="cofactor">
    <cofactor evidence="2">
        <name>Fe cation</name>
        <dbReference type="ChEBI" id="CHEBI:24875"/>
    </cofactor>
    <text evidence="2">Binds 1 Fe cation per subunit.</text>
</comment>
<comment type="caution">
    <text evidence="6">The sequence shown here is derived from an EMBL/GenBank/DDBJ whole genome shotgun (WGS) entry which is preliminary data.</text>
</comment>
<name>M5DZZ7_9FIRM</name>